<dbReference type="Proteomes" id="UP000072741">
    <property type="component" value="Unassembled WGS sequence"/>
</dbReference>
<dbReference type="RefSeq" id="WP_082702719.1">
    <property type="nucleotide sequence ID" value="NZ_LDSL01000183.1"/>
</dbReference>
<dbReference type="InterPro" id="IPR051531">
    <property type="entry name" value="N-acetyltransferase"/>
</dbReference>
<gene>
    <name evidence="2" type="ORF">NS331_23310</name>
</gene>
<dbReference type="AlphaFoldDB" id="A0A147GLT3"/>
<proteinExistence type="predicted"/>
<reference evidence="2 3" key="1">
    <citation type="journal article" date="2016" name="Front. Microbiol.">
        <title>Genomic Resource of Rice Seed Associated Bacteria.</title>
        <authorList>
            <person name="Midha S."/>
            <person name="Bansal K."/>
            <person name="Sharma S."/>
            <person name="Kumar N."/>
            <person name="Patil P.P."/>
            <person name="Chaudhry V."/>
            <person name="Patil P.B."/>
        </authorList>
    </citation>
    <scope>NUCLEOTIDE SEQUENCE [LARGE SCALE GENOMIC DNA]</scope>
    <source>
        <strain evidence="2 3">NS331</strain>
    </source>
</reference>
<dbReference type="SUPFAM" id="SSF55729">
    <property type="entry name" value="Acyl-CoA N-acyltransferases (Nat)"/>
    <property type="match status" value="1"/>
</dbReference>
<accession>A0A147GLT3</accession>
<evidence type="ECO:0000313" key="2">
    <source>
        <dbReference type="EMBL" id="KTT14552.1"/>
    </source>
</evidence>
<dbReference type="InterPro" id="IPR000182">
    <property type="entry name" value="GNAT_dom"/>
</dbReference>
<dbReference type="Pfam" id="PF13302">
    <property type="entry name" value="Acetyltransf_3"/>
    <property type="match status" value="1"/>
</dbReference>
<sequence>MSLTAFPELKTERLILRELAHADAPAMAAMHADHEAMRHWGAAPLDTEVAAHDFIARCRVGWQWSPPVMRWGIARQGGGPLLGSCGLFNRDMRWHRCTLGYELARGAWHQGYMREALVAVLGWAFRTQSIHRIDALIHPDNAASLRLAQYLGFRIEGRLREAAFWGDRFHDMELLGLLASELRAFPN</sequence>
<dbReference type="EMBL" id="LDSL01000183">
    <property type="protein sequence ID" value="KTT14552.1"/>
    <property type="molecule type" value="Genomic_DNA"/>
</dbReference>
<dbReference type="GO" id="GO:0016747">
    <property type="term" value="F:acyltransferase activity, transferring groups other than amino-acyl groups"/>
    <property type="evidence" value="ECO:0007669"/>
    <property type="project" value="InterPro"/>
</dbReference>
<dbReference type="PANTHER" id="PTHR43792">
    <property type="entry name" value="GNAT FAMILY, PUTATIVE (AFU_ORTHOLOGUE AFUA_3G00765)-RELATED-RELATED"/>
    <property type="match status" value="1"/>
</dbReference>
<evidence type="ECO:0000259" key="1">
    <source>
        <dbReference type="PROSITE" id="PS51186"/>
    </source>
</evidence>
<comment type="caution">
    <text evidence="2">The sequence shown here is derived from an EMBL/GenBank/DDBJ whole genome shotgun (WGS) entry which is preliminary data.</text>
</comment>
<dbReference type="OrthoDB" id="5295305at2"/>
<keyword evidence="3" id="KW-1185">Reference proteome</keyword>
<name>A0A147GLT3_9BURK</name>
<feature type="domain" description="N-acetyltransferase" evidence="1">
    <location>
        <begin position="14"/>
        <end position="175"/>
    </location>
</feature>
<dbReference type="PROSITE" id="PS51186">
    <property type="entry name" value="GNAT"/>
    <property type="match status" value="1"/>
</dbReference>
<protein>
    <recommendedName>
        <fullName evidence="1">N-acetyltransferase domain-containing protein</fullName>
    </recommendedName>
</protein>
<dbReference type="InterPro" id="IPR016181">
    <property type="entry name" value="Acyl_CoA_acyltransferase"/>
</dbReference>
<evidence type="ECO:0000313" key="3">
    <source>
        <dbReference type="Proteomes" id="UP000072741"/>
    </source>
</evidence>
<dbReference type="Gene3D" id="3.40.630.30">
    <property type="match status" value="1"/>
</dbReference>
<dbReference type="PATRIC" id="fig|433924.3.peg.1870"/>
<organism evidence="2 3">
    <name type="scientific">Pseudacidovorax intermedius</name>
    <dbReference type="NCBI Taxonomy" id="433924"/>
    <lineage>
        <taxon>Bacteria</taxon>
        <taxon>Pseudomonadati</taxon>
        <taxon>Pseudomonadota</taxon>
        <taxon>Betaproteobacteria</taxon>
        <taxon>Burkholderiales</taxon>
        <taxon>Comamonadaceae</taxon>
        <taxon>Pseudacidovorax</taxon>
    </lineage>
</organism>